<organism evidence="2 3">
    <name type="scientific">Terfezia boudieri ATCC MYA-4762</name>
    <dbReference type="NCBI Taxonomy" id="1051890"/>
    <lineage>
        <taxon>Eukaryota</taxon>
        <taxon>Fungi</taxon>
        <taxon>Dikarya</taxon>
        <taxon>Ascomycota</taxon>
        <taxon>Pezizomycotina</taxon>
        <taxon>Pezizomycetes</taxon>
        <taxon>Pezizales</taxon>
        <taxon>Pezizaceae</taxon>
        <taxon>Terfezia</taxon>
    </lineage>
</organism>
<reference evidence="2 3" key="1">
    <citation type="journal article" date="2018" name="Nat. Ecol. Evol.">
        <title>Pezizomycetes genomes reveal the molecular basis of ectomycorrhizal truffle lifestyle.</title>
        <authorList>
            <person name="Murat C."/>
            <person name="Payen T."/>
            <person name="Noel B."/>
            <person name="Kuo A."/>
            <person name="Morin E."/>
            <person name="Chen J."/>
            <person name="Kohler A."/>
            <person name="Krizsan K."/>
            <person name="Balestrini R."/>
            <person name="Da Silva C."/>
            <person name="Montanini B."/>
            <person name="Hainaut M."/>
            <person name="Levati E."/>
            <person name="Barry K.W."/>
            <person name="Belfiori B."/>
            <person name="Cichocki N."/>
            <person name="Clum A."/>
            <person name="Dockter R.B."/>
            <person name="Fauchery L."/>
            <person name="Guy J."/>
            <person name="Iotti M."/>
            <person name="Le Tacon F."/>
            <person name="Lindquist E.A."/>
            <person name="Lipzen A."/>
            <person name="Malagnac F."/>
            <person name="Mello A."/>
            <person name="Molinier V."/>
            <person name="Miyauchi S."/>
            <person name="Poulain J."/>
            <person name="Riccioni C."/>
            <person name="Rubini A."/>
            <person name="Sitrit Y."/>
            <person name="Splivallo R."/>
            <person name="Traeger S."/>
            <person name="Wang M."/>
            <person name="Zifcakova L."/>
            <person name="Wipf D."/>
            <person name="Zambonelli A."/>
            <person name="Paolocci F."/>
            <person name="Nowrousian M."/>
            <person name="Ottonello S."/>
            <person name="Baldrian P."/>
            <person name="Spatafora J.W."/>
            <person name="Henrissat B."/>
            <person name="Nagy L.G."/>
            <person name="Aury J.M."/>
            <person name="Wincker P."/>
            <person name="Grigoriev I.V."/>
            <person name="Bonfante P."/>
            <person name="Martin F.M."/>
        </authorList>
    </citation>
    <scope>NUCLEOTIDE SEQUENCE [LARGE SCALE GENOMIC DNA]</scope>
    <source>
        <strain evidence="2 3">ATCC MYA-4762</strain>
    </source>
</reference>
<dbReference type="AlphaFoldDB" id="A0A3N4LQH6"/>
<feature type="compositionally biased region" description="Acidic residues" evidence="1">
    <location>
        <begin position="258"/>
        <end position="271"/>
    </location>
</feature>
<dbReference type="OrthoDB" id="5411773at2759"/>
<accession>A0A3N4LQH6</accession>
<name>A0A3N4LQH6_9PEZI</name>
<protein>
    <submittedName>
        <fullName evidence="2">Uncharacterized protein</fullName>
    </submittedName>
</protein>
<dbReference type="InParanoid" id="A0A3N4LQH6"/>
<evidence type="ECO:0000313" key="2">
    <source>
        <dbReference type="EMBL" id="RPB20245.1"/>
    </source>
</evidence>
<evidence type="ECO:0000313" key="3">
    <source>
        <dbReference type="Proteomes" id="UP000267821"/>
    </source>
</evidence>
<evidence type="ECO:0000256" key="1">
    <source>
        <dbReference type="SAM" id="MobiDB-lite"/>
    </source>
</evidence>
<keyword evidence="3" id="KW-1185">Reference proteome</keyword>
<proteinExistence type="predicted"/>
<gene>
    <name evidence="2" type="ORF">L211DRAFT_531589</name>
</gene>
<dbReference type="EMBL" id="ML121575">
    <property type="protein sequence ID" value="RPB20245.1"/>
    <property type="molecule type" value="Genomic_DNA"/>
</dbReference>
<feature type="compositionally biased region" description="Basic and acidic residues" evidence="1">
    <location>
        <begin position="276"/>
        <end position="289"/>
    </location>
</feature>
<sequence>MDTPAYRPPRQIPASLRDTLKIILEEELCISTTPNATDNSDDNLTSTANLPPIYIPPAIHLTLLTTLLSHPTFTTHVSKKTDLESRLVSPSSERFLLRLLTLAGPNSMGLHTAWDRWDGTPSGSNGLWATQRGGTPVADDAFEDNSLDLRFAGKESLFERAEDFWAVVGWGFSCACAEIGYGVDAEKARALRRRWGAWRRLLRVMVEGLERDWEERVRGEEGDEKKERREKRDVKKLVPLTKEEQKEARKREILEGCSTEDEEEDEDEEDGNWAGDSKRDVDLDGDHTMAEASDSAISKPDSATSAWGGIEAVLLRQRLLILLSSVCHHQQWIPLSTLHDELTDHLLSPNPFSISLPSIRLFTTLLVTNSSLSFTHLTSPPPPSHIYLHPLFSSLLRTLLSSDAPSPSNYGALEDRGGLISPKVLVTCYLPYRAKAGTLKDNLKVSVLLEQLVRAIATEGGGVKELLGEDGGG</sequence>
<feature type="region of interest" description="Disordered" evidence="1">
    <location>
        <begin position="247"/>
        <end position="302"/>
    </location>
</feature>
<dbReference type="Proteomes" id="UP000267821">
    <property type="component" value="Unassembled WGS sequence"/>
</dbReference>
<dbReference type="STRING" id="1051890.A0A3N4LQH6"/>